<accession>A0A841RAL5</accession>
<keyword evidence="4 6" id="KW-0378">Hydrolase</keyword>
<proteinExistence type="inferred from homology"/>
<dbReference type="PANTHER" id="PTHR36447:SF1">
    <property type="entry name" value="BETA-GALACTOSIDASE GANA"/>
    <property type="match status" value="1"/>
</dbReference>
<dbReference type="Pfam" id="PF08533">
    <property type="entry name" value="Glyco_hydro_42C"/>
    <property type="match status" value="1"/>
</dbReference>
<evidence type="ECO:0000313" key="13">
    <source>
        <dbReference type="EMBL" id="MBB6480401.1"/>
    </source>
</evidence>
<dbReference type="EC" id="3.2.1.23" evidence="3 6"/>
<organism evidence="13 14">
    <name type="scientific">Spirochaeta isovalerica</name>
    <dbReference type="NCBI Taxonomy" id="150"/>
    <lineage>
        <taxon>Bacteria</taxon>
        <taxon>Pseudomonadati</taxon>
        <taxon>Spirochaetota</taxon>
        <taxon>Spirochaetia</taxon>
        <taxon>Spirochaetales</taxon>
        <taxon>Spirochaetaceae</taxon>
        <taxon>Spirochaeta</taxon>
    </lineage>
</organism>
<dbReference type="Gene3D" id="3.40.50.880">
    <property type="match status" value="1"/>
</dbReference>
<feature type="domain" description="Beta-galactosidase trimerisation" evidence="11">
    <location>
        <begin position="403"/>
        <end position="606"/>
    </location>
</feature>
<evidence type="ECO:0000259" key="10">
    <source>
        <dbReference type="Pfam" id="PF02449"/>
    </source>
</evidence>
<comment type="catalytic activity">
    <reaction evidence="1 6">
        <text>Hydrolysis of terminal non-reducing beta-D-galactose residues in beta-D-galactosides.</text>
        <dbReference type="EC" id="3.2.1.23"/>
    </reaction>
</comment>
<evidence type="ECO:0000256" key="3">
    <source>
        <dbReference type="ARBA" id="ARBA00012756"/>
    </source>
</evidence>
<feature type="active site" description="Nucleophile" evidence="7">
    <location>
        <position position="312"/>
    </location>
</feature>
<comment type="caution">
    <text evidence="13">The sequence shown here is derived from an EMBL/GenBank/DDBJ whole genome shotgun (WGS) entry which is preliminary data.</text>
</comment>
<dbReference type="GO" id="GO:0046872">
    <property type="term" value="F:metal ion binding"/>
    <property type="evidence" value="ECO:0007669"/>
    <property type="project" value="UniProtKB-KW"/>
</dbReference>
<evidence type="ECO:0000256" key="1">
    <source>
        <dbReference type="ARBA" id="ARBA00001412"/>
    </source>
</evidence>
<feature type="domain" description="Beta-galactosidase C-terminal" evidence="12">
    <location>
        <begin position="615"/>
        <end position="671"/>
    </location>
</feature>
<evidence type="ECO:0000256" key="6">
    <source>
        <dbReference type="PIRNR" id="PIRNR001084"/>
    </source>
</evidence>
<dbReference type="Pfam" id="PF02449">
    <property type="entry name" value="Glyco_hydro_42"/>
    <property type="match status" value="1"/>
</dbReference>
<dbReference type="InterPro" id="IPR013529">
    <property type="entry name" value="Glyco_hydro_42_N"/>
</dbReference>
<feature type="binding site" evidence="8">
    <location>
        <position position="149"/>
    </location>
    <ligand>
        <name>substrate</name>
    </ligand>
</feature>
<evidence type="ECO:0000256" key="9">
    <source>
        <dbReference type="PIRSR" id="PIRSR001084-3"/>
    </source>
</evidence>
<feature type="binding site" evidence="9">
    <location>
        <position position="157"/>
    </location>
    <ligand>
        <name>Zn(2+)</name>
        <dbReference type="ChEBI" id="CHEBI:29105"/>
    </ligand>
</feature>
<dbReference type="Pfam" id="PF08532">
    <property type="entry name" value="Glyco_hydro_42M"/>
    <property type="match status" value="1"/>
</dbReference>
<keyword evidence="5 6" id="KW-0326">Glycosidase</keyword>
<feature type="binding site" evidence="9">
    <location>
        <position position="115"/>
    </location>
    <ligand>
        <name>Zn(2+)</name>
        <dbReference type="ChEBI" id="CHEBI:29105"/>
    </ligand>
</feature>
<evidence type="ECO:0000259" key="11">
    <source>
        <dbReference type="Pfam" id="PF08532"/>
    </source>
</evidence>
<feature type="active site" description="Proton donor" evidence="7">
    <location>
        <position position="150"/>
    </location>
</feature>
<evidence type="ECO:0000313" key="14">
    <source>
        <dbReference type="Proteomes" id="UP000587760"/>
    </source>
</evidence>
<dbReference type="InterPro" id="IPR017853">
    <property type="entry name" value="GH"/>
</dbReference>
<dbReference type="SUPFAM" id="SSF52317">
    <property type="entry name" value="Class I glutamine amidotransferase-like"/>
    <property type="match status" value="1"/>
</dbReference>
<keyword evidence="9" id="KW-0479">Metal-binding</keyword>
<dbReference type="InterPro" id="IPR013739">
    <property type="entry name" value="Beta_galactosidase_C"/>
</dbReference>
<feature type="binding site" evidence="8">
    <location>
        <position position="111"/>
    </location>
    <ligand>
        <name>substrate</name>
    </ligand>
</feature>
<gene>
    <name evidence="13" type="ORF">HNR50_002064</name>
</gene>
<evidence type="ECO:0000256" key="2">
    <source>
        <dbReference type="ARBA" id="ARBA00005940"/>
    </source>
</evidence>
<dbReference type="PANTHER" id="PTHR36447">
    <property type="entry name" value="BETA-GALACTOSIDASE GANA"/>
    <property type="match status" value="1"/>
</dbReference>
<dbReference type="EMBL" id="JACHGJ010000003">
    <property type="protein sequence ID" value="MBB6480401.1"/>
    <property type="molecule type" value="Genomic_DNA"/>
</dbReference>
<dbReference type="InterPro" id="IPR029062">
    <property type="entry name" value="Class_I_gatase-like"/>
</dbReference>
<name>A0A841RAL5_9SPIO</name>
<dbReference type="Proteomes" id="UP000587760">
    <property type="component" value="Unassembled WGS sequence"/>
</dbReference>
<feature type="binding site" evidence="9">
    <location>
        <position position="155"/>
    </location>
    <ligand>
        <name>Zn(2+)</name>
        <dbReference type="ChEBI" id="CHEBI:29105"/>
    </ligand>
</feature>
<sequence length="672" mass="77174">MKWNNQSRISFGGDYNPEQWPEEYWFRDMEMLKELKADTLTINVFSWSKIQPAENSWNFDELDRIFDLAEENGMRINLATPTAAQPPWMAKFYPEMQPVDKYGRRRNYGARTQFCPNNRDYRRLSASIAGKLAERYGKRKSLALWHINNEYGTYCYCETCRQEFISWLKEKYKSLENLNDKWYTAFWGHTYHDWDEIQTVSALSELLPGRLGDRDGTTFQAMTIDYHRFMSASINSCLKNEADVIRGITPDIPITTNIWGITPWIDLFEQGEIIDVASWDSYPSNTEHWSGSSFRHDIVRSIKKGENFIIMEQTPSQQNWQDFNAQKRPGVMRLLSYQTVAHGSEGLLFFQVRQGRGACEKYHAALIPHADRLDTRMGRELKELGGELEKLGDTLLGARVKTDAALVMNWDNWWSVNYSSGPSIDLNYFDILLEYYRVLNSLNISVDIVRPGDDLQGYKMVVAPLLNMVRMSEKENLESYVAAGGYLITTYFSGIVDENDQVYMGGYPGALRNLTGIWVEEVDALYRDQTNQIETGGEKYDCGLICEVIHLEGAEAIACFREDYYAGMPAVTENSFGKGKVLYLGTQPDREYLKYILDDYGAAAGIDRIVEPQDDLEVTVRVKEGKQYLFLLNHSDKLKKVDPRGSWTNILTGEKLQGDLSIAGKDVLILES</sequence>
<comment type="similarity">
    <text evidence="2 6">Belongs to the glycosyl hydrolase 42 family.</text>
</comment>
<dbReference type="GO" id="GO:0006012">
    <property type="term" value="P:galactose metabolic process"/>
    <property type="evidence" value="ECO:0007669"/>
    <property type="project" value="InterPro"/>
</dbReference>
<dbReference type="RefSeq" id="WP_184746599.1">
    <property type="nucleotide sequence ID" value="NZ_JACHGJ010000003.1"/>
</dbReference>
<dbReference type="InterPro" id="IPR003476">
    <property type="entry name" value="Glyco_hydro_42"/>
</dbReference>
<dbReference type="SUPFAM" id="SSF51445">
    <property type="entry name" value="(Trans)glycosidases"/>
    <property type="match status" value="1"/>
</dbReference>
<dbReference type="GO" id="GO:0009341">
    <property type="term" value="C:beta-galactosidase complex"/>
    <property type="evidence" value="ECO:0007669"/>
    <property type="project" value="InterPro"/>
</dbReference>
<evidence type="ECO:0000259" key="12">
    <source>
        <dbReference type="Pfam" id="PF08533"/>
    </source>
</evidence>
<dbReference type="Gene3D" id="3.20.20.80">
    <property type="entry name" value="Glycosidases"/>
    <property type="match status" value="1"/>
</dbReference>
<feature type="binding site" evidence="9">
    <location>
        <position position="160"/>
    </location>
    <ligand>
        <name>Zn(2+)</name>
        <dbReference type="ChEBI" id="CHEBI:29105"/>
    </ligand>
</feature>
<evidence type="ECO:0000256" key="5">
    <source>
        <dbReference type="ARBA" id="ARBA00023295"/>
    </source>
</evidence>
<reference evidence="13 14" key="1">
    <citation type="submission" date="2020-08" db="EMBL/GenBank/DDBJ databases">
        <title>Genomic Encyclopedia of Type Strains, Phase IV (KMG-IV): sequencing the most valuable type-strain genomes for metagenomic binning, comparative biology and taxonomic classification.</title>
        <authorList>
            <person name="Goeker M."/>
        </authorList>
    </citation>
    <scope>NUCLEOTIDE SEQUENCE [LARGE SCALE GENOMIC DNA]</scope>
    <source>
        <strain evidence="13 14">DSM 2461</strain>
    </source>
</reference>
<dbReference type="InterPro" id="IPR013780">
    <property type="entry name" value="Glyco_hydro_b"/>
</dbReference>
<protein>
    <recommendedName>
        <fullName evidence="3 6">Beta-galactosidase</fullName>
        <shortName evidence="6">Beta-gal</shortName>
        <ecNumber evidence="3 6">3.2.1.23</ecNumber>
    </recommendedName>
</protein>
<dbReference type="PIRSF" id="PIRSF001084">
    <property type="entry name" value="B-galactosidase"/>
    <property type="match status" value="1"/>
</dbReference>
<feature type="domain" description="Glycoside hydrolase family 42 N-terminal" evidence="10">
    <location>
        <begin position="14"/>
        <end position="391"/>
    </location>
</feature>
<evidence type="ECO:0000256" key="4">
    <source>
        <dbReference type="ARBA" id="ARBA00022801"/>
    </source>
</evidence>
<dbReference type="GO" id="GO:0004565">
    <property type="term" value="F:beta-galactosidase activity"/>
    <property type="evidence" value="ECO:0007669"/>
    <property type="project" value="UniProtKB-EC"/>
</dbReference>
<dbReference type="CDD" id="cd03143">
    <property type="entry name" value="A4_beta-galactosidase_middle_domain"/>
    <property type="match status" value="1"/>
</dbReference>
<evidence type="ECO:0000256" key="7">
    <source>
        <dbReference type="PIRSR" id="PIRSR001084-1"/>
    </source>
</evidence>
<keyword evidence="14" id="KW-1185">Reference proteome</keyword>
<keyword evidence="9" id="KW-0862">Zinc</keyword>
<dbReference type="Gene3D" id="2.60.40.1180">
    <property type="entry name" value="Golgi alpha-mannosidase II"/>
    <property type="match status" value="1"/>
</dbReference>
<dbReference type="InterPro" id="IPR013738">
    <property type="entry name" value="Beta_galactosidase_Trimer"/>
</dbReference>
<dbReference type="AlphaFoldDB" id="A0A841RAL5"/>
<evidence type="ECO:0000256" key="8">
    <source>
        <dbReference type="PIRSR" id="PIRSR001084-2"/>
    </source>
</evidence>
<feature type="binding site" evidence="8">
    <location>
        <position position="320"/>
    </location>
    <ligand>
        <name>substrate</name>
    </ligand>
</feature>